<keyword evidence="10" id="KW-1133">Transmembrane helix</keyword>
<evidence type="ECO:0000256" key="10">
    <source>
        <dbReference type="SAM" id="Phobius"/>
    </source>
</evidence>
<evidence type="ECO:0000256" key="2">
    <source>
        <dbReference type="ARBA" id="ARBA00005683"/>
    </source>
</evidence>
<feature type="transmembrane region" description="Helical" evidence="10">
    <location>
        <begin position="455"/>
        <end position="474"/>
    </location>
</feature>
<evidence type="ECO:0000256" key="8">
    <source>
        <dbReference type="RuleBase" id="RU003500"/>
    </source>
</evidence>
<keyword evidence="12" id="KW-1185">Reference proteome</keyword>
<dbReference type="PANTHER" id="PTHR13304">
    <property type="entry name" value="GLYCOSYLPHOSPHATIDYLINOSITOL ANCHOR ATTACHMENT 1 PROTEIN"/>
    <property type="match status" value="1"/>
</dbReference>
<feature type="transmembrane region" description="Helical" evidence="10">
    <location>
        <begin position="535"/>
        <end position="568"/>
    </location>
</feature>
<sequence length="980" mass="109241">MGLLSDVHQRKKVVDILVKHCSKLCILSYLAGIIWLCALSDRAFNDRVYFSENALLPGLVEAEFKSHRLASELFKKLSTLPEGDMSKAASEMIANVMENSGLQTYHQNFTVHMPFAGIVEPHTSMGVNIYGILRAPRIAGTEAVVISVPYDQGNNKGALALMLAFADHCRGKSYWSKDIIFLVTDKDQLGMQAWLDAYHGISNSYISSAPLEGHSGSIQAALNLEFADEKVNFFEIAIEGINGQLPNLDLVNTVFRLCRKERIPAALHTEGYHEHLGAWGDSVQSLVAMVMMMFYQASGRPSGNHGLYHRYRIEALTMRGRGENWEYGRGFLETGKVIEGIFRSLNNLLEQFHQSFFFYLLPESHRYVSIGLYMPPFGCLLLGPVIMAITLWTLAGTGPEHEPKADTPQVGGATEEGSEQGDTGVESAEEKSEPYEAEKVEVEDKVAFLRHPPNMGIVVPVVMATQMAGVLVFYSPDLGYNLGKVTGVDPLQSAYAAIAGSFLSLVLLPLNRRYSRDTDSGDVNSRNHHMLKCGALILFSVLLGAMAAMNFSLAFFVAVFHVPVYLFVTPTPSRAYCALLVLNGSASQSYFLCLQNSSPPASSSATPGISTNGSLAAVTRIQYTHGRDRHRFRLCTISHSHHIPSSRDLINPRSPLVRHVVIRYDLSRCFAKLAHVLVFSVNYPLLLSIVRQGGRRGLTECRRQFKTEIWNCSLGNKRVYAQLPIFVNTALPYATKETAFLHAISSAAITHEITLQCARNKIPGCRCGKTKSRKRGNADWQWGGCSDNIKYGEKETRRFIDKLEKGNDARTAFNLHNNHLGRKVVRASLQRNCKCHGVTGSCNLKTCWKQLAPFEVVGSALKQKYRAAAQVTFLNNKLQERDNRNRYSQVTRKDLKLVYLDSSPDYCVRNMTVGSPGMLRRTCRSDILSNGQCRSLCNSCNLRHRTEEHSKQVKCRCKFVWCCTVKCKLCTEKYSLTTCV</sequence>
<proteinExistence type="inferred from homology"/>
<evidence type="ECO:0000256" key="3">
    <source>
        <dbReference type="ARBA" id="ARBA00022473"/>
    </source>
</evidence>
<keyword evidence="6 8" id="KW-0879">Wnt signaling pathway</keyword>
<dbReference type="SMART" id="SM00097">
    <property type="entry name" value="WNT1"/>
    <property type="match status" value="1"/>
</dbReference>
<comment type="caution">
    <text evidence="11">The sequence shown here is derived from an EMBL/GenBank/DDBJ whole genome shotgun (WGS) entry which is preliminary data.</text>
</comment>
<dbReference type="EMBL" id="CALNXI010001549">
    <property type="protein sequence ID" value="CAH3171859.1"/>
    <property type="molecule type" value="Genomic_DNA"/>
</dbReference>
<feature type="transmembrane region" description="Helical" evidence="10">
    <location>
        <begin position="372"/>
        <end position="394"/>
    </location>
</feature>
<accession>A0ABN8R325</accession>
<dbReference type="Gene3D" id="3.40.630.10">
    <property type="entry name" value="Zn peptidases"/>
    <property type="match status" value="1"/>
</dbReference>
<keyword evidence="4" id="KW-0964">Secreted</keyword>
<dbReference type="SUPFAM" id="SSF103473">
    <property type="entry name" value="MFS general substrate transporter"/>
    <property type="match status" value="1"/>
</dbReference>
<keyword evidence="10" id="KW-0812">Transmembrane</keyword>
<comment type="subcellular location">
    <subcellularLocation>
        <location evidence="1 8">Secreted</location>
        <location evidence="1 8">Extracellular space</location>
        <location evidence="1 8">Extracellular matrix</location>
    </subcellularLocation>
</comment>
<dbReference type="Proteomes" id="UP001159427">
    <property type="component" value="Unassembled WGS sequence"/>
</dbReference>
<dbReference type="Pfam" id="PF00110">
    <property type="entry name" value="wnt"/>
    <property type="match status" value="1"/>
</dbReference>
<evidence type="ECO:0000313" key="11">
    <source>
        <dbReference type="EMBL" id="CAH3171859.1"/>
    </source>
</evidence>
<gene>
    <name evidence="11" type="ORF">PEVE_00008088</name>
</gene>
<feature type="compositionally biased region" description="Basic and acidic residues" evidence="9">
    <location>
        <begin position="428"/>
        <end position="437"/>
    </location>
</feature>
<feature type="transmembrane region" description="Helical" evidence="10">
    <location>
        <begin position="494"/>
        <end position="514"/>
    </location>
</feature>
<dbReference type="InterPro" id="IPR007246">
    <property type="entry name" value="Gaa1"/>
</dbReference>
<keyword evidence="5" id="KW-0272">Extracellular matrix</keyword>
<feature type="region of interest" description="Disordered" evidence="9">
    <location>
        <begin position="399"/>
        <end position="437"/>
    </location>
</feature>
<dbReference type="PANTHER" id="PTHR13304:SF0">
    <property type="entry name" value="GLYCOSYLPHOSPHATIDYLINOSITOL ANCHOR ATTACHMENT 1 PROTEIN"/>
    <property type="match status" value="1"/>
</dbReference>
<protein>
    <recommendedName>
        <fullName evidence="8">Protein Wnt</fullName>
    </recommendedName>
</protein>
<evidence type="ECO:0000256" key="6">
    <source>
        <dbReference type="ARBA" id="ARBA00022687"/>
    </source>
</evidence>
<evidence type="ECO:0000256" key="1">
    <source>
        <dbReference type="ARBA" id="ARBA00004498"/>
    </source>
</evidence>
<dbReference type="Gene3D" id="3.30.2460.20">
    <property type="match status" value="1"/>
</dbReference>
<comment type="function">
    <text evidence="8">Ligand for members of the frizzled family of seven transmembrane receptors.</text>
</comment>
<dbReference type="Pfam" id="PF04114">
    <property type="entry name" value="Gaa1"/>
    <property type="match status" value="1"/>
</dbReference>
<dbReference type="InterPro" id="IPR043158">
    <property type="entry name" value="Wnt_C"/>
</dbReference>
<dbReference type="CDD" id="cd13113">
    <property type="entry name" value="Wnt"/>
    <property type="match status" value="1"/>
</dbReference>
<dbReference type="PRINTS" id="PR01349">
    <property type="entry name" value="WNTPROTEIN"/>
</dbReference>
<dbReference type="InterPro" id="IPR005817">
    <property type="entry name" value="Wnt"/>
</dbReference>
<evidence type="ECO:0000256" key="9">
    <source>
        <dbReference type="SAM" id="MobiDB-lite"/>
    </source>
</evidence>
<keyword evidence="7" id="KW-1015">Disulfide bond</keyword>
<comment type="similarity">
    <text evidence="2 8">Belongs to the Wnt family.</text>
</comment>
<keyword evidence="10" id="KW-0472">Membrane</keyword>
<organism evidence="11 12">
    <name type="scientific">Porites evermanni</name>
    <dbReference type="NCBI Taxonomy" id="104178"/>
    <lineage>
        <taxon>Eukaryota</taxon>
        <taxon>Metazoa</taxon>
        <taxon>Cnidaria</taxon>
        <taxon>Anthozoa</taxon>
        <taxon>Hexacorallia</taxon>
        <taxon>Scleractinia</taxon>
        <taxon>Fungiina</taxon>
        <taxon>Poritidae</taxon>
        <taxon>Porites</taxon>
    </lineage>
</organism>
<evidence type="ECO:0000313" key="12">
    <source>
        <dbReference type="Proteomes" id="UP001159427"/>
    </source>
</evidence>
<dbReference type="InterPro" id="IPR036259">
    <property type="entry name" value="MFS_trans_sf"/>
</dbReference>
<evidence type="ECO:0000256" key="7">
    <source>
        <dbReference type="ARBA" id="ARBA00023157"/>
    </source>
</evidence>
<reference evidence="11 12" key="1">
    <citation type="submission" date="2022-05" db="EMBL/GenBank/DDBJ databases">
        <authorList>
            <consortium name="Genoscope - CEA"/>
            <person name="William W."/>
        </authorList>
    </citation>
    <scope>NUCLEOTIDE SEQUENCE [LARGE SCALE GENOMIC DNA]</scope>
</reference>
<evidence type="ECO:0000256" key="5">
    <source>
        <dbReference type="ARBA" id="ARBA00022530"/>
    </source>
</evidence>
<name>A0ABN8R325_9CNID</name>
<keyword evidence="3 8" id="KW-0217">Developmental protein</keyword>
<evidence type="ECO:0000256" key="4">
    <source>
        <dbReference type="ARBA" id="ARBA00022525"/>
    </source>
</evidence>